<organism evidence="2 3">
    <name type="scientific">Flagellimonas marinaquae</name>
    <dbReference type="NCBI Taxonomy" id="254955"/>
    <lineage>
        <taxon>Bacteria</taxon>
        <taxon>Pseudomonadati</taxon>
        <taxon>Bacteroidota</taxon>
        <taxon>Flavobacteriia</taxon>
        <taxon>Flavobacteriales</taxon>
        <taxon>Flavobacteriaceae</taxon>
        <taxon>Flagellimonas</taxon>
    </lineage>
</organism>
<dbReference type="AlphaFoldDB" id="A0AA48HYG6"/>
<gene>
    <name evidence="2" type="ORF">MACH07_12180</name>
</gene>
<keyword evidence="3" id="KW-1185">Reference proteome</keyword>
<feature type="transmembrane region" description="Helical" evidence="1">
    <location>
        <begin position="46"/>
        <end position="69"/>
    </location>
</feature>
<dbReference type="RefSeq" id="WP_293298071.1">
    <property type="nucleotide sequence ID" value="NZ_AP027268.1"/>
</dbReference>
<evidence type="ECO:0000256" key="1">
    <source>
        <dbReference type="SAM" id="Phobius"/>
    </source>
</evidence>
<name>A0AA48HYG6_9FLAO</name>
<dbReference type="NCBIfam" id="TIGR01167">
    <property type="entry name" value="LPXTG_anchor"/>
    <property type="match status" value="1"/>
</dbReference>
<protein>
    <submittedName>
        <fullName evidence="2">Competence protein</fullName>
    </submittedName>
</protein>
<dbReference type="EMBL" id="AP027268">
    <property type="protein sequence ID" value="BDW92386.1"/>
    <property type="molecule type" value="Genomic_DNA"/>
</dbReference>
<reference evidence="2 3" key="1">
    <citation type="submission" date="2023-01" db="EMBL/GenBank/DDBJ databases">
        <title>Complete genome sequence of Muricauda aquimarina strain IFOP_LL357.</title>
        <authorList>
            <person name="Gajardo G."/>
            <person name="Ueki S."/>
            <person name="Maruyama F."/>
        </authorList>
    </citation>
    <scope>NUCLEOTIDE SEQUENCE [LARGE SCALE GENOMIC DNA]</scope>
    <source>
        <strain evidence="2 3">IFOP_LL357</strain>
    </source>
</reference>
<evidence type="ECO:0000313" key="2">
    <source>
        <dbReference type="EMBL" id="BDW92386.1"/>
    </source>
</evidence>
<evidence type="ECO:0000313" key="3">
    <source>
        <dbReference type="Proteomes" id="UP001330184"/>
    </source>
</evidence>
<dbReference type="Proteomes" id="UP001330184">
    <property type="component" value="Chromosome"/>
</dbReference>
<sequence length="116" mass="13187">MAFEDIKEQVGYVEDGVKNYLKNSLDLYRLQSFKSMMKGITMATKALFIGGFASIALLFLSISAAFWLGSWTGNTATGFLLVGCFYVLIGIVLFILRKRIEKPLLKRFSKFYFDEL</sequence>
<keyword evidence="1" id="KW-1133">Transmembrane helix</keyword>
<proteinExistence type="predicted"/>
<accession>A0AA48HYG6</accession>
<feature type="transmembrane region" description="Helical" evidence="1">
    <location>
        <begin position="75"/>
        <end position="96"/>
    </location>
</feature>
<keyword evidence="1" id="KW-0812">Transmembrane</keyword>
<keyword evidence="1" id="KW-0472">Membrane</keyword>